<evidence type="ECO:0000313" key="5">
    <source>
        <dbReference type="Proteomes" id="UP000470213"/>
    </source>
</evidence>
<name>A0A7X5LN78_9ALTE</name>
<sequence>MLDKLILIVEDNKMVSDVAAYILKSSGYEVIVKDDYESAIECLSTRTDISLLLTDIILPNGRRGTEIAAFAREKFANLPIIFTSAFSDQHLNFSSSTCTHFIQKPYRAKQLKQTVDNVL</sequence>
<gene>
    <name evidence="4" type="ORF">GTH32_12675</name>
</gene>
<accession>A0A7X5LN78</accession>
<dbReference type="Pfam" id="PF00072">
    <property type="entry name" value="Response_reg"/>
    <property type="match status" value="1"/>
</dbReference>
<evidence type="ECO:0000256" key="2">
    <source>
        <dbReference type="PROSITE-ProRule" id="PRU00169"/>
    </source>
</evidence>
<dbReference type="Proteomes" id="UP000470213">
    <property type="component" value="Unassembled WGS sequence"/>
</dbReference>
<feature type="domain" description="Response regulatory" evidence="3">
    <location>
        <begin position="5"/>
        <end position="119"/>
    </location>
</feature>
<proteinExistence type="predicted"/>
<protein>
    <submittedName>
        <fullName evidence="4">Response regulator</fullName>
    </submittedName>
</protein>
<evidence type="ECO:0000259" key="3">
    <source>
        <dbReference type="PROSITE" id="PS50110"/>
    </source>
</evidence>
<dbReference type="RefSeq" id="WP_049587441.1">
    <property type="nucleotide sequence ID" value="NZ_JAAAWN010000016.1"/>
</dbReference>
<dbReference type="InterPro" id="IPR050595">
    <property type="entry name" value="Bact_response_regulator"/>
</dbReference>
<evidence type="ECO:0000256" key="1">
    <source>
        <dbReference type="ARBA" id="ARBA00022553"/>
    </source>
</evidence>
<feature type="modified residue" description="4-aspartylphosphate" evidence="2">
    <location>
        <position position="55"/>
    </location>
</feature>
<dbReference type="AlphaFoldDB" id="A0A7X5LN78"/>
<dbReference type="GO" id="GO:0000160">
    <property type="term" value="P:phosphorelay signal transduction system"/>
    <property type="evidence" value="ECO:0007669"/>
    <property type="project" value="InterPro"/>
</dbReference>
<keyword evidence="5" id="KW-1185">Reference proteome</keyword>
<dbReference type="EMBL" id="JAAAWN010000016">
    <property type="protein sequence ID" value="NDV92029.1"/>
    <property type="molecule type" value="Genomic_DNA"/>
</dbReference>
<dbReference type="PROSITE" id="PS50110">
    <property type="entry name" value="RESPONSE_REGULATORY"/>
    <property type="match status" value="1"/>
</dbReference>
<reference evidence="4 5" key="1">
    <citation type="submission" date="2020-01" db="EMBL/GenBank/DDBJ databases">
        <authorList>
            <person name="Chen J."/>
            <person name="Zhu S."/>
            <person name="Yang J."/>
        </authorList>
    </citation>
    <scope>NUCLEOTIDE SEQUENCE [LARGE SCALE GENOMIC DNA]</scope>
    <source>
        <strain evidence="4 5">345S023</strain>
    </source>
</reference>
<dbReference type="PANTHER" id="PTHR44591:SF21">
    <property type="entry name" value="TWO-COMPONENT RESPONSE REGULATOR"/>
    <property type="match status" value="1"/>
</dbReference>
<dbReference type="InterPro" id="IPR011006">
    <property type="entry name" value="CheY-like_superfamily"/>
</dbReference>
<dbReference type="PANTHER" id="PTHR44591">
    <property type="entry name" value="STRESS RESPONSE REGULATOR PROTEIN 1"/>
    <property type="match status" value="1"/>
</dbReference>
<evidence type="ECO:0000313" key="4">
    <source>
        <dbReference type="EMBL" id="NDV92029.1"/>
    </source>
</evidence>
<keyword evidence="1 2" id="KW-0597">Phosphoprotein</keyword>
<dbReference type="SUPFAM" id="SSF52172">
    <property type="entry name" value="CheY-like"/>
    <property type="match status" value="1"/>
</dbReference>
<dbReference type="InterPro" id="IPR001789">
    <property type="entry name" value="Sig_transdc_resp-reg_receiver"/>
</dbReference>
<dbReference type="Gene3D" id="3.40.50.2300">
    <property type="match status" value="1"/>
</dbReference>
<organism evidence="4 5">
    <name type="scientific">Alteromonas profundi</name>
    <dbReference type="NCBI Taxonomy" id="2696062"/>
    <lineage>
        <taxon>Bacteria</taxon>
        <taxon>Pseudomonadati</taxon>
        <taxon>Pseudomonadota</taxon>
        <taxon>Gammaproteobacteria</taxon>
        <taxon>Alteromonadales</taxon>
        <taxon>Alteromonadaceae</taxon>
        <taxon>Alteromonas/Salinimonas group</taxon>
        <taxon>Alteromonas</taxon>
    </lineage>
</organism>
<dbReference type="SMART" id="SM00448">
    <property type="entry name" value="REC"/>
    <property type="match status" value="1"/>
</dbReference>
<comment type="caution">
    <text evidence="4">The sequence shown here is derived from an EMBL/GenBank/DDBJ whole genome shotgun (WGS) entry which is preliminary data.</text>
</comment>